<dbReference type="Pfam" id="PF01614">
    <property type="entry name" value="IclR_C"/>
    <property type="match status" value="1"/>
</dbReference>
<sequence length="257" mass="28878">MKEKESKYNAPALDKGLDILEYLSSQSTPQSQTDIAAGIDKTPNEIYRMLTTLESRGYILRDEISGKYRLSLKLYHLSHRHSPIDELRRAAQYPVEELAYQIRQSCHMSILYMRKVLVIMHAKSPEPIALSVEEGNTFPLSLTASGKVFLAYMSDSVLRESLQENNVDDLNASQRKTFFDTLKKIKSDGYYIKRSELAEGVVDIAVPVSITAQGVTACLTVSRLTTFNMNKGIENVEILAEVLKCAEKIRARIGQAP</sequence>
<dbReference type="Gene3D" id="1.10.10.10">
    <property type="entry name" value="Winged helix-like DNA-binding domain superfamily/Winged helix DNA-binding domain"/>
    <property type="match status" value="1"/>
</dbReference>
<dbReference type="SMART" id="SM00346">
    <property type="entry name" value="HTH_ICLR"/>
    <property type="match status" value="1"/>
</dbReference>
<protein>
    <submittedName>
        <fullName evidence="6">IclR family transcriptional regulator</fullName>
    </submittedName>
</protein>
<feature type="domain" description="HTH iclR-type" evidence="4">
    <location>
        <begin position="10"/>
        <end position="72"/>
    </location>
</feature>
<evidence type="ECO:0000256" key="3">
    <source>
        <dbReference type="ARBA" id="ARBA00023163"/>
    </source>
</evidence>
<dbReference type="InterPro" id="IPR014757">
    <property type="entry name" value="Tscrpt_reg_IclR_C"/>
</dbReference>
<dbReference type="RefSeq" id="WP_106293002.1">
    <property type="nucleotide sequence ID" value="NZ_PVTH01000005.1"/>
</dbReference>
<keyword evidence="2" id="KW-0238">DNA-binding</keyword>
<comment type="caution">
    <text evidence="6">The sequence shown here is derived from an EMBL/GenBank/DDBJ whole genome shotgun (WGS) entry which is preliminary data.</text>
</comment>
<keyword evidence="7" id="KW-1185">Reference proteome</keyword>
<dbReference type="EMBL" id="PVTH01000005">
    <property type="protein sequence ID" value="PRY52573.1"/>
    <property type="molecule type" value="Genomic_DNA"/>
</dbReference>
<evidence type="ECO:0000313" key="7">
    <source>
        <dbReference type="Proteomes" id="UP000238034"/>
    </source>
</evidence>
<evidence type="ECO:0000259" key="4">
    <source>
        <dbReference type="PROSITE" id="PS51077"/>
    </source>
</evidence>
<dbReference type="GO" id="GO:0045892">
    <property type="term" value="P:negative regulation of DNA-templated transcription"/>
    <property type="evidence" value="ECO:0007669"/>
    <property type="project" value="TreeGrafter"/>
</dbReference>
<dbReference type="InterPro" id="IPR036390">
    <property type="entry name" value="WH_DNA-bd_sf"/>
</dbReference>
<keyword evidence="3" id="KW-0804">Transcription</keyword>
<dbReference type="Proteomes" id="UP000238034">
    <property type="component" value="Unassembled WGS sequence"/>
</dbReference>
<name>A0A2T0U3U2_9SPHI</name>
<dbReference type="InterPro" id="IPR036388">
    <property type="entry name" value="WH-like_DNA-bd_sf"/>
</dbReference>
<accession>A0A2T0U3U2</accession>
<evidence type="ECO:0000313" key="6">
    <source>
        <dbReference type="EMBL" id="PRY52573.1"/>
    </source>
</evidence>
<evidence type="ECO:0000256" key="1">
    <source>
        <dbReference type="ARBA" id="ARBA00023015"/>
    </source>
</evidence>
<evidence type="ECO:0000259" key="5">
    <source>
        <dbReference type="PROSITE" id="PS51078"/>
    </source>
</evidence>
<evidence type="ECO:0000256" key="2">
    <source>
        <dbReference type="ARBA" id="ARBA00023125"/>
    </source>
</evidence>
<dbReference type="Pfam" id="PF09339">
    <property type="entry name" value="HTH_IclR"/>
    <property type="match status" value="1"/>
</dbReference>
<dbReference type="GO" id="GO:0003700">
    <property type="term" value="F:DNA-binding transcription factor activity"/>
    <property type="evidence" value="ECO:0007669"/>
    <property type="project" value="TreeGrafter"/>
</dbReference>
<dbReference type="InterPro" id="IPR029016">
    <property type="entry name" value="GAF-like_dom_sf"/>
</dbReference>
<keyword evidence="1" id="KW-0805">Transcription regulation</keyword>
<dbReference type="Gene3D" id="3.30.450.40">
    <property type="match status" value="1"/>
</dbReference>
<gene>
    <name evidence="6" type="ORF">B0I27_10539</name>
</gene>
<dbReference type="PANTHER" id="PTHR30136">
    <property type="entry name" value="HELIX-TURN-HELIX TRANSCRIPTIONAL REGULATOR, ICLR FAMILY"/>
    <property type="match status" value="1"/>
</dbReference>
<reference evidence="6 7" key="1">
    <citation type="submission" date="2018-03" db="EMBL/GenBank/DDBJ databases">
        <title>Genomic Encyclopedia of Type Strains, Phase III (KMG-III): the genomes of soil and plant-associated and newly described type strains.</title>
        <authorList>
            <person name="Whitman W."/>
        </authorList>
    </citation>
    <scope>NUCLEOTIDE SEQUENCE [LARGE SCALE GENOMIC DNA]</scope>
    <source>
        <strain evidence="6 7">CGMCC 1.9313</strain>
    </source>
</reference>
<dbReference type="OrthoDB" id="9791752at2"/>
<dbReference type="SUPFAM" id="SSF46785">
    <property type="entry name" value="Winged helix' DNA-binding domain"/>
    <property type="match status" value="1"/>
</dbReference>
<dbReference type="AlphaFoldDB" id="A0A2T0U3U2"/>
<proteinExistence type="predicted"/>
<dbReference type="InterPro" id="IPR005471">
    <property type="entry name" value="Tscrpt_reg_IclR_N"/>
</dbReference>
<dbReference type="PANTHER" id="PTHR30136:SF7">
    <property type="entry name" value="HTH-TYPE TRANSCRIPTIONAL REGULATOR KDGR-RELATED"/>
    <property type="match status" value="1"/>
</dbReference>
<dbReference type="PROSITE" id="PS51078">
    <property type="entry name" value="ICLR_ED"/>
    <property type="match status" value="1"/>
</dbReference>
<dbReference type="GO" id="GO:0003677">
    <property type="term" value="F:DNA binding"/>
    <property type="evidence" value="ECO:0007669"/>
    <property type="project" value="UniProtKB-KW"/>
</dbReference>
<dbReference type="SUPFAM" id="SSF55781">
    <property type="entry name" value="GAF domain-like"/>
    <property type="match status" value="1"/>
</dbReference>
<organism evidence="6 7">
    <name type="scientific">Arcticibacter pallidicorallinus</name>
    <dbReference type="NCBI Taxonomy" id="1259464"/>
    <lineage>
        <taxon>Bacteria</taxon>
        <taxon>Pseudomonadati</taxon>
        <taxon>Bacteroidota</taxon>
        <taxon>Sphingobacteriia</taxon>
        <taxon>Sphingobacteriales</taxon>
        <taxon>Sphingobacteriaceae</taxon>
        <taxon>Arcticibacter</taxon>
    </lineage>
</organism>
<dbReference type="PROSITE" id="PS51077">
    <property type="entry name" value="HTH_ICLR"/>
    <property type="match status" value="1"/>
</dbReference>
<dbReference type="InterPro" id="IPR050707">
    <property type="entry name" value="HTH_MetabolicPath_Reg"/>
</dbReference>
<feature type="domain" description="IclR-ED" evidence="5">
    <location>
        <begin position="73"/>
        <end position="255"/>
    </location>
</feature>